<reference evidence="6 7" key="1">
    <citation type="submission" date="2019-03" db="EMBL/GenBank/DDBJ databases">
        <title>Genomic Encyclopedia of Type Strains, Phase IV (KMG-IV): sequencing the most valuable type-strain genomes for metagenomic binning, comparative biology and taxonomic classification.</title>
        <authorList>
            <person name="Goeker M."/>
        </authorList>
    </citation>
    <scope>NUCLEOTIDE SEQUENCE [LARGE SCALE GENOMIC DNA]</scope>
    <source>
        <strain evidence="6 7">LX-B</strain>
    </source>
</reference>
<dbReference type="OrthoDB" id="9800582at2"/>
<dbReference type="Gene3D" id="3.40.50.1220">
    <property type="entry name" value="TPP-binding domain"/>
    <property type="match status" value="1"/>
</dbReference>
<dbReference type="GO" id="GO:0017136">
    <property type="term" value="F:histone deacetylase activity, NAD-dependent"/>
    <property type="evidence" value="ECO:0007669"/>
    <property type="project" value="TreeGrafter"/>
</dbReference>
<keyword evidence="2" id="KW-0808">Transferase</keyword>
<evidence type="ECO:0000256" key="1">
    <source>
        <dbReference type="ARBA" id="ARBA00012928"/>
    </source>
</evidence>
<feature type="binding site" evidence="4">
    <location>
        <position position="130"/>
    </location>
    <ligand>
        <name>Zn(2+)</name>
        <dbReference type="ChEBI" id="CHEBI:29105"/>
    </ligand>
</feature>
<evidence type="ECO:0000256" key="4">
    <source>
        <dbReference type="PROSITE-ProRule" id="PRU00236"/>
    </source>
</evidence>
<comment type="caution">
    <text evidence="6">The sequence shown here is derived from an EMBL/GenBank/DDBJ whole genome shotgun (WGS) entry which is preliminary data.</text>
</comment>
<evidence type="ECO:0000256" key="2">
    <source>
        <dbReference type="ARBA" id="ARBA00022679"/>
    </source>
</evidence>
<dbReference type="SUPFAM" id="SSF52467">
    <property type="entry name" value="DHS-like NAD/FAD-binding domain"/>
    <property type="match status" value="1"/>
</dbReference>
<proteinExistence type="predicted"/>
<dbReference type="PROSITE" id="PS50305">
    <property type="entry name" value="SIRTUIN"/>
    <property type="match status" value="1"/>
</dbReference>
<name>A0A4R1R8R3_HYDET</name>
<accession>A0A4R1R8R3</accession>
<sequence length="258" mass="28372">MDENVLREISASWRGARYPVVLTGAGISTESGVPDFRSSKGLWRQTPEELSSITMLERKPELFYPFYQDRIRNILAAGPNAGHFGLSRLMEHGYLRVLITQNIDGYHQLAGAPEVLELHGTLRKVSCMRCHAAFDSRQMLPEAEDETLTPGVGPECQCPECGGRLRPDIVLFGEGLPERAWEKAMRAARRADLFVVVGSSLTVGPANLLPEWAADAGARLLIINREATPLDRLARWVVRESAGAVISALVDSILAEPV</sequence>
<dbReference type="RefSeq" id="WP_132016072.1">
    <property type="nucleotide sequence ID" value="NZ_SLUN01000030.1"/>
</dbReference>
<evidence type="ECO:0000256" key="3">
    <source>
        <dbReference type="ARBA" id="ARBA00023027"/>
    </source>
</evidence>
<evidence type="ECO:0000313" key="7">
    <source>
        <dbReference type="Proteomes" id="UP000295008"/>
    </source>
</evidence>
<dbReference type="EMBL" id="SLUN01000030">
    <property type="protein sequence ID" value="TCL61949.1"/>
    <property type="molecule type" value="Genomic_DNA"/>
</dbReference>
<keyword evidence="4" id="KW-0862">Zinc</keyword>
<dbReference type="PANTHER" id="PTHR11085">
    <property type="entry name" value="NAD-DEPENDENT PROTEIN DEACYLASE SIRTUIN-5, MITOCHONDRIAL-RELATED"/>
    <property type="match status" value="1"/>
</dbReference>
<dbReference type="InterPro" id="IPR026591">
    <property type="entry name" value="Sirtuin_cat_small_dom_sf"/>
</dbReference>
<feature type="active site" description="Proton acceptor" evidence="4">
    <location>
        <position position="119"/>
    </location>
</feature>
<keyword evidence="4" id="KW-0479">Metal-binding</keyword>
<evidence type="ECO:0000313" key="6">
    <source>
        <dbReference type="EMBL" id="TCL61949.1"/>
    </source>
</evidence>
<feature type="binding site" evidence="4">
    <location>
        <position position="161"/>
    </location>
    <ligand>
        <name>Zn(2+)</name>
        <dbReference type="ChEBI" id="CHEBI:29105"/>
    </ligand>
</feature>
<dbReference type="EC" id="2.3.1.286" evidence="1"/>
<dbReference type="Proteomes" id="UP000295008">
    <property type="component" value="Unassembled WGS sequence"/>
</dbReference>
<keyword evidence="7" id="KW-1185">Reference proteome</keyword>
<dbReference type="GO" id="GO:0070403">
    <property type="term" value="F:NAD+ binding"/>
    <property type="evidence" value="ECO:0007669"/>
    <property type="project" value="InterPro"/>
</dbReference>
<feature type="binding site" evidence="4">
    <location>
        <position position="158"/>
    </location>
    <ligand>
        <name>Zn(2+)</name>
        <dbReference type="ChEBI" id="CHEBI:29105"/>
    </ligand>
</feature>
<protein>
    <recommendedName>
        <fullName evidence="1">protein acetyllysine N-acetyltransferase</fullName>
        <ecNumber evidence="1">2.3.1.286</ecNumber>
    </recommendedName>
</protein>
<feature type="binding site" evidence="4">
    <location>
        <position position="127"/>
    </location>
    <ligand>
        <name>Zn(2+)</name>
        <dbReference type="ChEBI" id="CHEBI:29105"/>
    </ligand>
</feature>
<dbReference type="GO" id="GO:0046872">
    <property type="term" value="F:metal ion binding"/>
    <property type="evidence" value="ECO:0007669"/>
    <property type="project" value="UniProtKB-KW"/>
</dbReference>
<dbReference type="Gene3D" id="3.30.1600.10">
    <property type="entry name" value="SIR2/SIRT2 'Small Domain"/>
    <property type="match status" value="1"/>
</dbReference>
<dbReference type="PANTHER" id="PTHR11085:SF10">
    <property type="entry name" value="NAD-DEPENDENT PROTEIN DEACYLASE SIRTUIN-5, MITOCHONDRIAL-RELATED"/>
    <property type="match status" value="1"/>
</dbReference>
<dbReference type="InterPro" id="IPR050134">
    <property type="entry name" value="NAD-dep_sirtuin_deacylases"/>
</dbReference>
<dbReference type="InterPro" id="IPR026590">
    <property type="entry name" value="Ssirtuin_cat_dom"/>
</dbReference>
<dbReference type="NCBIfam" id="NF001753">
    <property type="entry name" value="PRK00481.1-3"/>
    <property type="match status" value="1"/>
</dbReference>
<keyword evidence="3" id="KW-0520">NAD</keyword>
<dbReference type="CDD" id="cd01407">
    <property type="entry name" value="SIR2-fam"/>
    <property type="match status" value="1"/>
</dbReference>
<dbReference type="InterPro" id="IPR003000">
    <property type="entry name" value="Sirtuin"/>
</dbReference>
<dbReference type="AlphaFoldDB" id="A0A4R1R8R3"/>
<dbReference type="InterPro" id="IPR029035">
    <property type="entry name" value="DHS-like_NAD/FAD-binding_dom"/>
</dbReference>
<organism evidence="6 7">
    <name type="scientific">Hydrogenispora ethanolica</name>
    <dbReference type="NCBI Taxonomy" id="1082276"/>
    <lineage>
        <taxon>Bacteria</taxon>
        <taxon>Bacillati</taxon>
        <taxon>Bacillota</taxon>
        <taxon>Hydrogenispora</taxon>
    </lineage>
</organism>
<gene>
    <name evidence="6" type="ORF">EDC14_103051</name>
</gene>
<feature type="domain" description="Deacetylase sirtuin-type" evidence="5">
    <location>
        <begin position="1"/>
        <end position="256"/>
    </location>
</feature>
<evidence type="ECO:0000259" key="5">
    <source>
        <dbReference type="PROSITE" id="PS50305"/>
    </source>
</evidence>
<dbReference type="Pfam" id="PF02146">
    <property type="entry name" value="SIR2"/>
    <property type="match status" value="1"/>
</dbReference>